<dbReference type="AlphaFoldDB" id="A0A061SC01"/>
<dbReference type="EC" id="4.6.1.16" evidence="2"/>
<dbReference type="GO" id="GO:0003676">
    <property type="term" value="F:nucleic acid binding"/>
    <property type="evidence" value="ECO:0007669"/>
    <property type="project" value="InterPro"/>
</dbReference>
<dbReference type="InterPro" id="IPR011856">
    <property type="entry name" value="tRNA_endonuc-like_dom_sf"/>
</dbReference>
<dbReference type="EMBL" id="GBEZ01002406">
    <property type="protein sequence ID" value="JAC82647.1"/>
    <property type="molecule type" value="Transcribed_RNA"/>
</dbReference>
<proteinExistence type="inferred from homology"/>
<evidence type="ECO:0000256" key="5">
    <source>
        <dbReference type="ARBA" id="ARBA00034031"/>
    </source>
</evidence>
<dbReference type="Pfam" id="PF01974">
    <property type="entry name" value="tRNA_int_endo"/>
    <property type="match status" value="1"/>
</dbReference>
<dbReference type="SUPFAM" id="SSF53032">
    <property type="entry name" value="tRNA-intron endonuclease catalytic domain-like"/>
    <property type="match status" value="1"/>
</dbReference>
<evidence type="ECO:0000256" key="1">
    <source>
        <dbReference type="ARBA" id="ARBA00008078"/>
    </source>
</evidence>
<name>A0A061SC01_9CHLO</name>
<evidence type="ECO:0000256" key="3">
    <source>
        <dbReference type="ARBA" id="ARBA00022694"/>
    </source>
</evidence>
<evidence type="ECO:0000256" key="4">
    <source>
        <dbReference type="ARBA" id="ARBA00023239"/>
    </source>
</evidence>
<dbReference type="Gene3D" id="3.40.1350.10">
    <property type="match status" value="1"/>
</dbReference>
<dbReference type="PANTHER" id="PTHR13070">
    <property type="entry name" value="TRNA-SPLICING ENDONUCLEASE SUBUNIT SEN34-RELATED"/>
    <property type="match status" value="1"/>
</dbReference>
<comment type="catalytic activity">
    <reaction evidence="5">
        <text>pretRNA = a 3'-half-tRNA molecule with a 5'-OH end + a 5'-half-tRNA molecule with a 2',3'-cyclic phosphate end + an intron with a 2',3'-cyclic phosphate and a 5'-hydroxyl terminus.</text>
        <dbReference type="EC" id="4.6.1.16"/>
    </reaction>
</comment>
<feature type="non-terminal residue" evidence="9">
    <location>
        <position position="1"/>
    </location>
</feature>
<dbReference type="InterPro" id="IPR036167">
    <property type="entry name" value="tRNA_intron_Endo_cat-like_sf"/>
</dbReference>
<keyword evidence="4" id="KW-0456">Lyase</keyword>
<dbReference type="CDD" id="cd22363">
    <property type="entry name" value="tRNA-intron_lyase_C"/>
    <property type="match status" value="1"/>
</dbReference>
<evidence type="ECO:0000256" key="2">
    <source>
        <dbReference type="ARBA" id="ARBA00012573"/>
    </source>
</evidence>
<keyword evidence="9" id="KW-0255">Endonuclease</keyword>
<dbReference type="InterPro" id="IPR059049">
    <property type="entry name" value="TSEN34_N"/>
</dbReference>
<dbReference type="PANTHER" id="PTHR13070:SF0">
    <property type="entry name" value="TRNA-SPLICING ENDONUCLEASE SUBUNIT SEN34"/>
    <property type="match status" value="1"/>
</dbReference>
<dbReference type="InterPro" id="IPR006677">
    <property type="entry name" value="tRNA_intron_Endonuc_cat-like"/>
</dbReference>
<feature type="compositionally biased region" description="Basic and acidic residues" evidence="6">
    <location>
        <begin position="218"/>
        <end position="229"/>
    </location>
</feature>
<dbReference type="GO" id="GO:0005634">
    <property type="term" value="C:nucleus"/>
    <property type="evidence" value="ECO:0007669"/>
    <property type="project" value="UniProtKB-ARBA"/>
</dbReference>
<dbReference type="GO" id="GO:0000213">
    <property type="term" value="F:tRNA-intron lyase activity"/>
    <property type="evidence" value="ECO:0007669"/>
    <property type="project" value="UniProtKB-EC"/>
</dbReference>
<protein>
    <recommendedName>
        <fullName evidence="2">tRNA-intron lyase</fullName>
        <ecNumber evidence="2">4.6.1.16</ecNumber>
    </recommendedName>
</protein>
<organism evidence="9">
    <name type="scientific">Tetraselmis sp. GSL018</name>
    <dbReference type="NCBI Taxonomy" id="582737"/>
    <lineage>
        <taxon>Eukaryota</taxon>
        <taxon>Viridiplantae</taxon>
        <taxon>Chlorophyta</taxon>
        <taxon>core chlorophytes</taxon>
        <taxon>Chlorodendrophyceae</taxon>
        <taxon>Chlorodendrales</taxon>
        <taxon>Chlorodendraceae</taxon>
        <taxon>Tetraselmis</taxon>
    </lineage>
</organism>
<dbReference type="GO" id="GO:0000379">
    <property type="term" value="P:tRNA-type intron splice site recognition and cleavage"/>
    <property type="evidence" value="ECO:0007669"/>
    <property type="project" value="TreeGrafter"/>
</dbReference>
<dbReference type="Pfam" id="PF26577">
    <property type="entry name" value="TSEN34_N"/>
    <property type="match status" value="1"/>
</dbReference>
<evidence type="ECO:0000259" key="7">
    <source>
        <dbReference type="Pfam" id="PF01974"/>
    </source>
</evidence>
<sequence length="255" mass="27481">YVWCAEGARQLRQDYRIVGSMLGVLTKFRQQTSLSGLPLELSMEEVALSQKRGWIRLLQTPTGTQNLVAPPVIEDLKARLAEKGGQRIEVPIVSEAAAQVDEATWQHPRSTEERARCAVFADLHSRGLWLTGGTKFGCNFLAYPGDPLVYHAQYTVHVRDAREPIDPLMLAASGRASHAARKHMLLSCVAGDGGPGAHWSELPVRHVSLAPEAGFGRITERGEPGRQEPADGLGQEGGAGGSAAVTVDDDSGRAE</sequence>
<keyword evidence="9" id="KW-0540">Nuclease</keyword>
<feature type="domain" description="TSEN34 N-terminal" evidence="8">
    <location>
        <begin position="1"/>
        <end position="58"/>
    </location>
</feature>
<evidence type="ECO:0000313" key="9">
    <source>
        <dbReference type="EMBL" id="JAC82647.1"/>
    </source>
</evidence>
<reference evidence="9" key="1">
    <citation type="submission" date="2014-05" db="EMBL/GenBank/DDBJ databases">
        <title>The transcriptome of the halophilic microalga Tetraselmis sp. GSL018 isolated from the Great Salt Lake, Utah.</title>
        <authorList>
            <person name="Jinkerson R.E."/>
            <person name="D'Adamo S."/>
            <person name="Posewitz M.C."/>
        </authorList>
    </citation>
    <scope>NUCLEOTIDE SEQUENCE</scope>
    <source>
        <strain evidence="9">GSL018</strain>
    </source>
</reference>
<feature type="domain" description="tRNA intron endonuclease catalytic" evidence="7">
    <location>
        <begin position="116"/>
        <end position="192"/>
    </location>
</feature>
<feature type="region of interest" description="Disordered" evidence="6">
    <location>
        <begin position="217"/>
        <end position="255"/>
    </location>
</feature>
<keyword evidence="9" id="KW-0378">Hydrolase</keyword>
<comment type="similarity">
    <text evidence="1">Belongs to the tRNA-intron endonuclease family.</text>
</comment>
<keyword evidence="3" id="KW-0819">tRNA processing</keyword>
<gene>
    <name evidence="9" type="primary">TSEN34</name>
    <name evidence="9" type="ORF">TSPGSL018_5240</name>
</gene>
<accession>A0A061SC01</accession>
<evidence type="ECO:0000256" key="6">
    <source>
        <dbReference type="SAM" id="MobiDB-lite"/>
    </source>
</evidence>
<feature type="non-terminal residue" evidence="9">
    <location>
        <position position="255"/>
    </location>
</feature>
<evidence type="ECO:0000259" key="8">
    <source>
        <dbReference type="Pfam" id="PF26577"/>
    </source>
</evidence>